<evidence type="ECO:0000313" key="2">
    <source>
        <dbReference type="Proteomes" id="UP001242480"/>
    </source>
</evidence>
<dbReference type="InterPro" id="IPR013078">
    <property type="entry name" value="His_Pase_superF_clade-1"/>
</dbReference>
<keyword evidence="2" id="KW-1185">Reference proteome</keyword>
<dbReference type="InterPro" id="IPR050275">
    <property type="entry name" value="PGM_Phosphatase"/>
</dbReference>
<dbReference type="SUPFAM" id="SSF53254">
    <property type="entry name" value="Phosphoglycerate mutase-like"/>
    <property type="match status" value="1"/>
</dbReference>
<accession>A0ABU0JMK0</accession>
<dbReference type="PANTHER" id="PTHR48100:SF10">
    <property type="entry name" value="2-CARBOXY-D-ARABINITOL-1-PHOSPHATASE-RELATED"/>
    <property type="match status" value="1"/>
</dbReference>
<comment type="caution">
    <text evidence="1">The sequence shown here is derived from an EMBL/GenBank/DDBJ whole genome shotgun (WGS) entry which is preliminary data.</text>
</comment>
<dbReference type="CDD" id="cd07067">
    <property type="entry name" value="HP_PGM_like"/>
    <property type="match status" value="1"/>
</dbReference>
<dbReference type="Proteomes" id="UP001242480">
    <property type="component" value="Unassembled WGS sequence"/>
</dbReference>
<dbReference type="Pfam" id="PF00300">
    <property type="entry name" value="His_Phos_1"/>
    <property type="match status" value="1"/>
</dbReference>
<protein>
    <submittedName>
        <fullName evidence="1">Broad specificity phosphatase PhoE</fullName>
    </submittedName>
</protein>
<sequence>MPARFSLICHGATAATRAAAFPLDEPLEAHAMERAAALRGALRRADRILVSPALRARQTAEALGLAASVDPLLRDGDHGRWNGRGIGEIQAEDPEGLLAWRTDPEAAPHGGESLAAVMRRAAAWLDGQGRASGHVVAVTHAAVIRAAILFAVGAPAAAFWHLDVGPLSLTDLRFDAARWTWRATSPTDWR</sequence>
<dbReference type="SMART" id="SM00855">
    <property type="entry name" value="PGAM"/>
    <property type="match status" value="1"/>
</dbReference>
<organism evidence="1 2">
    <name type="scientific">Labrys wisconsinensis</name>
    <dbReference type="NCBI Taxonomy" id="425677"/>
    <lineage>
        <taxon>Bacteria</taxon>
        <taxon>Pseudomonadati</taxon>
        <taxon>Pseudomonadota</taxon>
        <taxon>Alphaproteobacteria</taxon>
        <taxon>Hyphomicrobiales</taxon>
        <taxon>Xanthobacteraceae</taxon>
        <taxon>Labrys</taxon>
    </lineage>
</organism>
<dbReference type="EMBL" id="JAUSVX010000022">
    <property type="protein sequence ID" value="MDQ0474347.1"/>
    <property type="molecule type" value="Genomic_DNA"/>
</dbReference>
<dbReference type="RefSeq" id="WP_307283826.1">
    <property type="nucleotide sequence ID" value="NZ_JAUSVX010000022.1"/>
</dbReference>
<reference evidence="1 2" key="1">
    <citation type="submission" date="2023-07" db="EMBL/GenBank/DDBJ databases">
        <title>Genomic Encyclopedia of Type Strains, Phase IV (KMG-IV): sequencing the most valuable type-strain genomes for metagenomic binning, comparative biology and taxonomic classification.</title>
        <authorList>
            <person name="Goeker M."/>
        </authorList>
    </citation>
    <scope>NUCLEOTIDE SEQUENCE [LARGE SCALE GENOMIC DNA]</scope>
    <source>
        <strain evidence="1 2">DSM 19619</strain>
    </source>
</reference>
<dbReference type="Gene3D" id="3.40.50.1240">
    <property type="entry name" value="Phosphoglycerate mutase-like"/>
    <property type="match status" value="1"/>
</dbReference>
<dbReference type="PANTHER" id="PTHR48100">
    <property type="entry name" value="BROAD-SPECIFICITY PHOSPHATASE YOR283W-RELATED"/>
    <property type="match status" value="1"/>
</dbReference>
<dbReference type="InterPro" id="IPR029033">
    <property type="entry name" value="His_PPase_superfam"/>
</dbReference>
<gene>
    <name evidence="1" type="ORF">QO011_007387</name>
</gene>
<proteinExistence type="predicted"/>
<evidence type="ECO:0000313" key="1">
    <source>
        <dbReference type="EMBL" id="MDQ0474347.1"/>
    </source>
</evidence>
<name>A0ABU0JMK0_9HYPH</name>